<evidence type="ECO:0000313" key="9">
    <source>
        <dbReference type="Proteomes" id="UP000591058"/>
    </source>
</evidence>
<evidence type="ECO:0000256" key="1">
    <source>
        <dbReference type="ARBA" id="ARBA00022485"/>
    </source>
</evidence>
<gene>
    <name evidence="6" type="ORF">BK007_11920</name>
    <name evidence="7" type="ORF">HG719_08760</name>
</gene>
<organism evidence="6 8">
    <name type="scientific">Methanobacterium subterraneum</name>
    <dbReference type="NCBI Taxonomy" id="59277"/>
    <lineage>
        <taxon>Archaea</taxon>
        <taxon>Methanobacteriati</taxon>
        <taxon>Methanobacteriota</taxon>
        <taxon>Methanomada group</taxon>
        <taxon>Methanobacteria</taxon>
        <taxon>Methanobacteriales</taxon>
        <taxon>Methanobacteriaceae</taxon>
        <taxon>Methanobacterium</taxon>
    </lineage>
</organism>
<dbReference type="InterPro" id="IPR017896">
    <property type="entry name" value="4Fe4S_Fe-S-bd"/>
</dbReference>
<dbReference type="PROSITE" id="PS00198">
    <property type="entry name" value="4FE4S_FER_1"/>
    <property type="match status" value="1"/>
</dbReference>
<dbReference type="SUPFAM" id="SSF54862">
    <property type="entry name" value="4Fe-4S ferredoxins"/>
    <property type="match status" value="1"/>
</dbReference>
<protein>
    <submittedName>
        <fullName evidence="7">DUF362 domain-containing protein</fullName>
    </submittedName>
</protein>
<keyword evidence="1" id="KW-0004">4Fe-4S</keyword>
<dbReference type="EMBL" id="JABBYL010000030">
    <property type="protein sequence ID" value="NMO09914.1"/>
    <property type="molecule type" value="Genomic_DNA"/>
</dbReference>
<evidence type="ECO:0000256" key="3">
    <source>
        <dbReference type="ARBA" id="ARBA00023004"/>
    </source>
</evidence>
<reference evidence="6 8" key="1">
    <citation type="submission" date="2016-10" db="EMBL/GenBank/DDBJ databases">
        <title>Comparative genomics between deep and shallow subseafloor isolates.</title>
        <authorList>
            <person name="Ishii S."/>
            <person name="Miller J.R."/>
            <person name="Sutton G."/>
            <person name="Suzuki S."/>
            <person name="Methe B."/>
            <person name="Inagaki F."/>
            <person name="Imachi H."/>
        </authorList>
    </citation>
    <scope>NUCLEOTIDE SEQUENCE [LARGE SCALE GENOMIC DNA]</scope>
    <source>
        <strain evidence="6 8">MO-MB1</strain>
    </source>
</reference>
<reference evidence="7 9" key="2">
    <citation type="submission" date="2020-04" db="EMBL/GenBank/DDBJ databases">
        <title>Draft genome of Methanobacterium subterraneum isolated from animal feces.</title>
        <authorList>
            <person name="Ouboter H.T."/>
            <person name="Berger S."/>
            <person name="Gungor E."/>
            <person name="Jetten M.S.M."/>
            <person name="Welte C.U."/>
        </authorList>
    </citation>
    <scope>NUCLEOTIDE SEQUENCE [LARGE SCALE GENOMIC DNA]</scope>
    <source>
        <strain evidence="7">HO_2020</strain>
    </source>
</reference>
<dbReference type="AlphaFoldDB" id="A0A2H4VF15"/>
<sequence>MVEKSEVAVAECQYYSLNGVQSAVKTCMDAIGGFQSYINPGDTVLLKPNLLQAKPPEEYITTHPVLVEAVINLVRDAGGIPQVGDSPGAFDRGLEKYWNITGLTEVCGRLDVELVNFETAGSYLKSRNGRDYHIAKPVLDADLVINLPKIKTHSLTTFTCAIKNLYGTVPGFTKVEYHKQAPQPSEFAERVVDIFAVNQPCLHIVDGVVGMEGSGPSSGDPRKLGMILAGEDGVALDSFITHTLGRNPLEVPTNRIAYEQGLGEVDIDKINIIGLAPVIDNFKWPPKLSSTLEMIPGPLARGLMKFWWIRPAIDSEKCNQCLKCQESCPTHALKKPGTLTKDQQAYIPEFDYEKCINCLCCMEMCPQKAIYHDQSLIYRLISKFSDS</sequence>
<feature type="domain" description="4Fe-4S ferredoxin-type" evidence="5">
    <location>
        <begin position="309"/>
        <end position="338"/>
    </location>
</feature>
<evidence type="ECO:0000256" key="4">
    <source>
        <dbReference type="ARBA" id="ARBA00023014"/>
    </source>
</evidence>
<name>A0A2H4VF15_9EURY</name>
<keyword evidence="4" id="KW-0411">Iron-sulfur</keyword>
<dbReference type="GO" id="GO:0051539">
    <property type="term" value="F:4 iron, 4 sulfur cluster binding"/>
    <property type="evidence" value="ECO:0007669"/>
    <property type="project" value="UniProtKB-KW"/>
</dbReference>
<dbReference type="Pfam" id="PF12838">
    <property type="entry name" value="Fer4_7"/>
    <property type="match status" value="1"/>
</dbReference>
<dbReference type="InterPro" id="IPR007160">
    <property type="entry name" value="DUF362"/>
</dbReference>
<keyword evidence="3" id="KW-0408">Iron</keyword>
<evidence type="ECO:0000259" key="5">
    <source>
        <dbReference type="PROSITE" id="PS51379"/>
    </source>
</evidence>
<accession>A0A2H4VF15</accession>
<dbReference type="GO" id="GO:0046872">
    <property type="term" value="F:metal ion binding"/>
    <property type="evidence" value="ECO:0007669"/>
    <property type="project" value="UniProtKB-KW"/>
</dbReference>
<dbReference type="InterPro" id="IPR050157">
    <property type="entry name" value="PSI_iron-sulfur_center"/>
</dbReference>
<dbReference type="GO" id="GO:0016491">
    <property type="term" value="F:oxidoreductase activity"/>
    <property type="evidence" value="ECO:0007669"/>
    <property type="project" value="UniProtKB-ARBA"/>
</dbReference>
<keyword evidence="2" id="KW-0479">Metal-binding</keyword>
<evidence type="ECO:0000256" key="2">
    <source>
        <dbReference type="ARBA" id="ARBA00022723"/>
    </source>
</evidence>
<dbReference type="Proteomes" id="UP000591058">
    <property type="component" value="Unassembled WGS sequence"/>
</dbReference>
<dbReference type="PANTHER" id="PTHR24960">
    <property type="entry name" value="PHOTOSYSTEM I IRON-SULFUR CENTER-RELATED"/>
    <property type="match status" value="1"/>
</dbReference>
<evidence type="ECO:0000313" key="8">
    <source>
        <dbReference type="Proteomes" id="UP000232806"/>
    </source>
</evidence>
<evidence type="ECO:0000313" key="6">
    <source>
        <dbReference type="EMBL" id="AUB56640.1"/>
    </source>
</evidence>
<dbReference type="Pfam" id="PF04015">
    <property type="entry name" value="DUF362"/>
    <property type="match status" value="1"/>
</dbReference>
<proteinExistence type="predicted"/>
<evidence type="ECO:0000313" key="7">
    <source>
        <dbReference type="EMBL" id="NMO09914.1"/>
    </source>
</evidence>
<dbReference type="Proteomes" id="UP000232806">
    <property type="component" value="Chromosome"/>
</dbReference>
<dbReference type="EMBL" id="CP017766">
    <property type="protein sequence ID" value="AUB56640.1"/>
    <property type="molecule type" value="Genomic_DNA"/>
</dbReference>
<dbReference type="RefSeq" id="WP_169032841.1">
    <property type="nucleotide sequence ID" value="NZ_CP017766.1"/>
</dbReference>
<dbReference type="PANTHER" id="PTHR24960:SF76">
    <property type="entry name" value="4FE-4S FERREDOXIN-TYPE DOMAIN-CONTAINING PROTEIN"/>
    <property type="match status" value="1"/>
</dbReference>
<dbReference type="InterPro" id="IPR017900">
    <property type="entry name" value="4Fe4S_Fe_S_CS"/>
</dbReference>
<dbReference type="Gene3D" id="3.30.70.20">
    <property type="match status" value="1"/>
</dbReference>
<feature type="domain" description="4Fe-4S ferredoxin-type" evidence="5">
    <location>
        <begin position="346"/>
        <end position="375"/>
    </location>
</feature>
<dbReference type="OrthoDB" id="2837at2157"/>
<dbReference type="GeneID" id="35124238"/>
<dbReference type="PROSITE" id="PS51379">
    <property type="entry name" value="4FE4S_FER_2"/>
    <property type="match status" value="2"/>
</dbReference>